<dbReference type="EMBL" id="VEVO01000012">
    <property type="protein sequence ID" value="KAF0033333.1"/>
    <property type="molecule type" value="Genomic_DNA"/>
</dbReference>
<name>A0A6A4SGR8_SCOMX</name>
<evidence type="ECO:0000313" key="3">
    <source>
        <dbReference type="Proteomes" id="UP000438429"/>
    </source>
</evidence>
<comment type="caution">
    <text evidence="2">The sequence shown here is derived from an EMBL/GenBank/DDBJ whole genome shotgun (WGS) entry which is preliminary data.</text>
</comment>
<evidence type="ECO:0000256" key="1">
    <source>
        <dbReference type="SAM" id="MobiDB-lite"/>
    </source>
</evidence>
<reference evidence="2 3" key="1">
    <citation type="submission" date="2019-06" db="EMBL/GenBank/DDBJ databases">
        <title>Draft genomes of female and male turbot (Scophthalmus maximus).</title>
        <authorList>
            <person name="Xu H."/>
            <person name="Xu X.-W."/>
            <person name="Shao C."/>
            <person name="Chen S."/>
        </authorList>
    </citation>
    <scope>NUCLEOTIDE SEQUENCE [LARGE SCALE GENOMIC DNA]</scope>
    <source>
        <strain evidence="2">Ysfricsl-2016a</strain>
        <tissue evidence="2">Blood</tissue>
    </source>
</reference>
<feature type="compositionally biased region" description="Basic and acidic residues" evidence="1">
    <location>
        <begin position="150"/>
        <end position="161"/>
    </location>
</feature>
<proteinExistence type="predicted"/>
<dbReference type="Proteomes" id="UP000438429">
    <property type="component" value="Unassembled WGS sequence"/>
</dbReference>
<feature type="region of interest" description="Disordered" evidence="1">
    <location>
        <begin position="119"/>
        <end position="161"/>
    </location>
</feature>
<protein>
    <submittedName>
        <fullName evidence="2">Uncharacterized protein</fullName>
    </submittedName>
</protein>
<feature type="compositionally biased region" description="Polar residues" evidence="1">
    <location>
        <begin position="119"/>
        <end position="130"/>
    </location>
</feature>
<gene>
    <name evidence="2" type="ORF">F2P81_013399</name>
</gene>
<dbReference type="AlphaFoldDB" id="A0A6A4SGR8"/>
<evidence type="ECO:0000313" key="2">
    <source>
        <dbReference type="EMBL" id="KAF0033333.1"/>
    </source>
</evidence>
<organism evidence="2 3">
    <name type="scientific">Scophthalmus maximus</name>
    <name type="common">Turbot</name>
    <name type="synonym">Psetta maxima</name>
    <dbReference type="NCBI Taxonomy" id="52904"/>
    <lineage>
        <taxon>Eukaryota</taxon>
        <taxon>Metazoa</taxon>
        <taxon>Chordata</taxon>
        <taxon>Craniata</taxon>
        <taxon>Vertebrata</taxon>
        <taxon>Euteleostomi</taxon>
        <taxon>Actinopterygii</taxon>
        <taxon>Neopterygii</taxon>
        <taxon>Teleostei</taxon>
        <taxon>Neoteleostei</taxon>
        <taxon>Acanthomorphata</taxon>
        <taxon>Carangaria</taxon>
        <taxon>Pleuronectiformes</taxon>
        <taxon>Pleuronectoidei</taxon>
        <taxon>Scophthalmidae</taxon>
        <taxon>Scophthalmus</taxon>
    </lineage>
</organism>
<accession>A0A6A4SGR8</accession>
<sequence>MQLMLNKTAYRSFGHSSRCFTSGVHSFNFILSSRISFPKCLNLDSLPSCFRALVPRRTACTKIFSSLPPPPAAADLTPANLSTKSLYHCLNFMPFTIASYNPLLLFVILNRGGKNKQVMANQASPPWQNSPRKEATWRATPLDDVLTGAEQRRGRDEAKAG</sequence>